<dbReference type="Pfam" id="PF00094">
    <property type="entry name" value="VWD"/>
    <property type="match status" value="1"/>
</dbReference>
<dbReference type="HOGENOM" id="CLU_001484_0_0_1"/>
<evidence type="ECO:0000256" key="6">
    <source>
        <dbReference type="PROSITE-ProRule" id="PRU00076"/>
    </source>
</evidence>
<dbReference type="EMBL" id="AFYH01259337">
    <property type="status" value="NOT_ANNOTATED_CDS"/>
    <property type="molecule type" value="Genomic_DNA"/>
</dbReference>
<dbReference type="InterPro" id="IPR003886">
    <property type="entry name" value="NIDO_dom"/>
</dbReference>
<evidence type="ECO:0000313" key="13">
    <source>
        <dbReference type="Proteomes" id="UP000008672"/>
    </source>
</evidence>
<dbReference type="SMART" id="SM00539">
    <property type="entry name" value="NIDO"/>
    <property type="match status" value="1"/>
</dbReference>
<dbReference type="InterPro" id="IPR000742">
    <property type="entry name" value="EGF"/>
</dbReference>
<dbReference type="PROSITE" id="PS51220">
    <property type="entry name" value="NIDO"/>
    <property type="match status" value="1"/>
</dbReference>
<sequence>ETNNNTCNQTSCADIDECTSSPCSPSGTCINTVGSFSCTSNISSTAATTISATLQTSTAGVINGTSTSASLKNKTAVTTTLHATSTTSDSTTNATYQTSTVGITSNTSKTTITDAVKYTPTSTTAQDKLDITSQASTITASSALTTTSITTVLATTIMAIKNSTFSDTTPSSTLSKTTPSISTTIVTTNSAMSDMTPSTLTTTVTTNSTMSDTTPPTSTTTTTTKSTISSTTPSTSTTTMATKKSTLSDTTPSITVTTKSTMSNTTPPTSTSTTTTKSTFSDTTPSTSTVLMLYLIFFSAVRLFPYGPKVNDTDIRTELTDYTSRLITPKIEIPFGSKLHKSLYFTDNGQILFPDSDNDVFNYTNPPESGFTENFPVAMIAVSWDDSDLSAGVGTIFYQEYLTLNSKKNNLNERVESMISEYLNNSYTAKWTLKVTWDNVPAYKAEASTTKTNTYQAILTTNGNETYVLMLFKDNGMNWDVQTKAATNLLMGFHSGDGWFKNDDHIKRTPAEKYRPDKYSGLTSGNIRGLWIYKVTRGTPQVNYKLKCLEWFNLEPEPSSWNDGLLSCPCTYQQGRRDLRFSRLKNGTLKKKLVSFLRWPFHIATCFYNDNGAFVEGYQCQGYAPIEFDIQPFNWCCRKINNPEFCEDYAKKRPKIECSDYIPPTNGWMLGDPHIATLDGKSYTFNGLGDFILLKTTGTSTSFMLQGRTVQTGEAMATNFEAFVASFTSNVTNTNTVQWILKNNNSIDVLLNNKNVSFTFSIGHPDMDTEIYQDNHILIENNGSVSATFEGKISVTVSASFGILSIYIGLSDEYFNKTEGLLGVWNSNPNDDFRNADGITIPINSSDSDIYKFGITWEVTNSSLFTSNFASRTAPTTKRTSFMPMFLDDLKSENKTFYNSVAQFCENNKECIYDVLSTKNFDIGKQTKNTNADFQETNKILHSFPPNITGRSVFMTRISEQLKEQYIAVDSDGKVAYFTTYTSPEINVTANGTLIWKPTLTPLSIELEANGSNGLISVFKPRFIVCNCASSSKCIYEVITRVQDSSLYTAACECATGFSGSTCQTRVISCRNTTCFPGVSCKNESSCGPCPVGYTGDGLRC</sequence>
<feature type="domain" description="EGF-like" evidence="8">
    <location>
        <begin position="14"/>
        <end position="50"/>
    </location>
</feature>
<dbReference type="GeneTree" id="ENSGT00730000110943"/>
<dbReference type="InterPro" id="IPR056619">
    <property type="entry name" value="C8-3_MUC4"/>
</dbReference>
<evidence type="ECO:0000259" key="10">
    <source>
        <dbReference type="PROSITE" id="PS51220"/>
    </source>
</evidence>
<evidence type="ECO:0008006" key="14">
    <source>
        <dbReference type="Google" id="ProtNLM"/>
    </source>
</evidence>
<dbReference type="InterPro" id="IPR051495">
    <property type="entry name" value="Epithelial_Barrier/Signaling"/>
</dbReference>
<evidence type="ECO:0000259" key="11">
    <source>
        <dbReference type="PROSITE" id="PS51233"/>
    </source>
</evidence>
<dbReference type="Pfam" id="PF06119">
    <property type="entry name" value="NIDO"/>
    <property type="match status" value="1"/>
</dbReference>
<keyword evidence="4" id="KW-0472">Membrane</keyword>
<feature type="domain" description="NIDO" evidence="10">
    <location>
        <begin position="382"/>
        <end position="538"/>
    </location>
</feature>
<evidence type="ECO:0000259" key="9">
    <source>
        <dbReference type="PROSITE" id="PS50856"/>
    </source>
</evidence>
<keyword evidence="13" id="KW-1185">Reference proteome</keyword>
<dbReference type="Pfam" id="PF23263">
    <property type="entry name" value="C8-3_MUC4"/>
    <property type="match status" value="1"/>
</dbReference>
<dbReference type="Gene3D" id="2.10.25.10">
    <property type="entry name" value="Laminin"/>
    <property type="match status" value="1"/>
</dbReference>
<dbReference type="PROSITE" id="PS50026">
    <property type="entry name" value="EGF_3"/>
    <property type="match status" value="1"/>
</dbReference>
<proteinExistence type="predicted"/>
<dbReference type="PROSITE" id="PS50856">
    <property type="entry name" value="AMOP"/>
    <property type="match status" value="1"/>
</dbReference>
<dbReference type="OMA" id="CEWLAIS"/>
<dbReference type="eggNOG" id="ENOG502QUJ0">
    <property type="taxonomic scope" value="Eukaryota"/>
</dbReference>
<evidence type="ECO:0000256" key="1">
    <source>
        <dbReference type="ARBA" id="ARBA00004370"/>
    </source>
</evidence>
<dbReference type="SMART" id="SM00179">
    <property type="entry name" value="EGF_CA"/>
    <property type="match status" value="1"/>
</dbReference>
<dbReference type="PROSITE" id="PS51233">
    <property type="entry name" value="VWFD"/>
    <property type="match status" value="1"/>
</dbReference>
<dbReference type="CDD" id="cd00054">
    <property type="entry name" value="EGF_CA"/>
    <property type="match status" value="1"/>
</dbReference>
<reference evidence="12" key="2">
    <citation type="submission" date="2025-08" db="UniProtKB">
        <authorList>
            <consortium name="Ensembl"/>
        </authorList>
    </citation>
    <scope>IDENTIFICATION</scope>
</reference>
<dbReference type="InParanoid" id="H2ZYL8"/>
<feature type="domain" description="AMOP" evidence="9">
    <location>
        <begin position="540"/>
        <end position="653"/>
    </location>
</feature>
<dbReference type="SUPFAM" id="SSF57196">
    <property type="entry name" value="EGF/Laminin"/>
    <property type="match status" value="1"/>
</dbReference>
<dbReference type="PROSITE" id="PS01187">
    <property type="entry name" value="EGF_CA"/>
    <property type="match status" value="1"/>
</dbReference>
<dbReference type="GO" id="GO:0005176">
    <property type="term" value="F:ErbB-2 class receptor binding"/>
    <property type="evidence" value="ECO:0007669"/>
    <property type="project" value="TreeGrafter"/>
</dbReference>
<keyword evidence="3" id="KW-1133">Transmembrane helix</keyword>
<evidence type="ECO:0000313" key="12">
    <source>
        <dbReference type="Ensembl" id="ENSLACP00000002489.1"/>
    </source>
</evidence>
<dbReference type="InterPro" id="IPR001846">
    <property type="entry name" value="VWF_type-D"/>
</dbReference>
<keyword evidence="6" id="KW-0245">EGF-like domain</keyword>
<evidence type="ECO:0000259" key="8">
    <source>
        <dbReference type="PROSITE" id="PS50026"/>
    </source>
</evidence>
<comment type="subcellular location">
    <subcellularLocation>
        <location evidence="1">Membrane</location>
    </subcellularLocation>
</comment>
<accession>H2ZYL8</accession>
<evidence type="ECO:0000256" key="5">
    <source>
        <dbReference type="ARBA" id="ARBA00023157"/>
    </source>
</evidence>
<dbReference type="InterPro" id="IPR005533">
    <property type="entry name" value="AMOP_dom"/>
</dbReference>
<evidence type="ECO:0000256" key="3">
    <source>
        <dbReference type="ARBA" id="ARBA00022989"/>
    </source>
</evidence>
<protein>
    <recommendedName>
        <fullName evidence="14">Mucin-4</fullName>
    </recommendedName>
</protein>
<reference evidence="13" key="1">
    <citation type="submission" date="2011-08" db="EMBL/GenBank/DDBJ databases">
        <title>The draft genome of Latimeria chalumnae.</title>
        <authorList>
            <person name="Di Palma F."/>
            <person name="Alfoldi J."/>
            <person name="Johnson J."/>
            <person name="Berlin A."/>
            <person name="Gnerre S."/>
            <person name="Jaffe D."/>
            <person name="MacCallum I."/>
            <person name="Young S."/>
            <person name="Walker B.J."/>
            <person name="Lander E."/>
            <person name="Lindblad-Toh K."/>
        </authorList>
    </citation>
    <scope>NUCLEOTIDE SEQUENCE [LARGE SCALE GENOMIC DNA]</scope>
    <source>
        <strain evidence="13">Wild caught</strain>
    </source>
</reference>
<dbReference type="STRING" id="7897.ENSLACP00000002489"/>
<dbReference type="GO" id="GO:0016020">
    <property type="term" value="C:membrane"/>
    <property type="evidence" value="ECO:0007669"/>
    <property type="project" value="UniProtKB-SubCell"/>
</dbReference>
<dbReference type="SMART" id="SM00216">
    <property type="entry name" value="VWD"/>
    <property type="match status" value="1"/>
</dbReference>
<dbReference type="AlphaFoldDB" id="H2ZYL8"/>
<dbReference type="GO" id="GO:0007160">
    <property type="term" value="P:cell-matrix adhesion"/>
    <property type="evidence" value="ECO:0007669"/>
    <property type="project" value="InterPro"/>
</dbReference>
<keyword evidence="5" id="KW-1015">Disulfide bond</keyword>
<reference evidence="12" key="3">
    <citation type="submission" date="2025-09" db="UniProtKB">
        <authorList>
            <consortium name="Ensembl"/>
        </authorList>
    </citation>
    <scope>IDENTIFICATION</scope>
</reference>
<dbReference type="EMBL" id="AFYH01259338">
    <property type="status" value="NOT_ANNOTATED_CDS"/>
    <property type="molecule type" value="Genomic_DNA"/>
</dbReference>
<dbReference type="GO" id="GO:0005509">
    <property type="term" value="F:calcium ion binding"/>
    <property type="evidence" value="ECO:0007669"/>
    <property type="project" value="InterPro"/>
</dbReference>
<dbReference type="InterPro" id="IPR001881">
    <property type="entry name" value="EGF-like_Ca-bd_dom"/>
</dbReference>
<feature type="region of interest" description="Disordered" evidence="7">
    <location>
        <begin position="203"/>
        <end position="282"/>
    </location>
</feature>
<keyword evidence="2" id="KW-0812">Transmembrane</keyword>
<dbReference type="InterPro" id="IPR018097">
    <property type="entry name" value="EGF_Ca-bd_CS"/>
</dbReference>
<evidence type="ECO:0000256" key="4">
    <source>
        <dbReference type="ARBA" id="ARBA00023136"/>
    </source>
</evidence>
<organism evidence="12 13">
    <name type="scientific">Latimeria chalumnae</name>
    <name type="common">Coelacanth</name>
    <dbReference type="NCBI Taxonomy" id="7897"/>
    <lineage>
        <taxon>Eukaryota</taxon>
        <taxon>Metazoa</taxon>
        <taxon>Chordata</taxon>
        <taxon>Craniata</taxon>
        <taxon>Vertebrata</taxon>
        <taxon>Euteleostomi</taxon>
        <taxon>Coelacanthiformes</taxon>
        <taxon>Coelacanthidae</taxon>
        <taxon>Latimeria</taxon>
    </lineage>
</organism>
<dbReference type="Ensembl" id="ENSLACT00000002509.1">
    <property type="protein sequence ID" value="ENSLACP00000002489.1"/>
    <property type="gene ID" value="ENSLACG00000002223.1"/>
</dbReference>
<dbReference type="PANTHER" id="PTHR13802">
    <property type="entry name" value="MUCIN 4-RELATED"/>
    <property type="match status" value="1"/>
</dbReference>
<comment type="caution">
    <text evidence="6">Lacks conserved residue(s) required for the propagation of feature annotation.</text>
</comment>
<dbReference type="PANTHER" id="PTHR13802:SF52">
    <property type="entry name" value="MUCIN-4"/>
    <property type="match status" value="1"/>
</dbReference>
<name>H2ZYL8_LATCH</name>
<evidence type="ECO:0000256" key="2">
    <source>
        <dbReference type="ARBA" id="ARBA00022692"/>
    </source>
</evidence>
<evidence type="ECO:0000256" key="7">
    <source>
        <dbReference type="SAM" id="MobiDB-lite"/>
    </source>
</evidence>
<dbReference type="SMART" id="SM00723">
    <property type="entry name" value="AMOP"/>
    <property type="match status" value="1"/>
</dbReference>
<feature type="domain" description="VWFD" evidence="11">
    <location>
        <begin position="665"/>
        <end position="868"/>
    </location>
</feature>
<dbReference type="Proteomes" id="UP000008672">
    <property type="component" value="Unassembled WGS sequence"/>
</dbReference>